<keyword evidence="3" id="KW-0874">Quinone</keyword>
<evidence type="ECO:0000256" key="1">
    <source>
        <dbReference type="ARBA" id="ARBA00001974"/>
    </source>
</evidence>
<feature type="domain" description="Beta-lactamase hydrolase-like protein phosphatase-like" evidence="7">
    <location>
        <begin position="3"/>
        <end position="108"/>
    </location>
</feature>
<name>A0A023D846_ACIMT</name>
<keyword evidence="6" id="KW-0560">Oxidoreductase</keyword>
<evidence type="ECO:0000259" key="7">
    <source>
        <dbReference type="Pfam" id="PF04273"/>
    </source>
</evidence>
<dbReference type="EMBL" id="BAND01000113">
    <property type="protein sequence ID" value="GAJ30269.1"/>
    <property type="molecule type" value="Genomic_DNA"/>
</dbReference>
<dbReference type="InterPro" id="IPR023753">
    <property type="entry name" value="FAD/NAD-binding_dom"/>
</dbReference>
<dbReference type="GO" id="GO:0071949">
    <property type="term" value="F:FAD binding"/>
    <property type="evidence" value="ECO:0007669"/>
    <property type="project" value="TreeGrafter"/>
</dbReference>
<proteinExistence type="predicted"/>
<dbReference type="GO" id="GO:0016787">
    <property type="term" value="F:hydrolase activity"/>
    <property type="evidence" value="ECO:0007669"/>
    <property type="project" value="InterPro"/>
</dbReference>
<dbReference type="InterPro" id="IPR036188">
    <property type="entry name" value="FAD/NAD-bd_sf"/>
</dbReference>
<evidence type="ECO:0000256" key="4">
    <source>
        <dbReference type="ARBA" id="ARBA00022827"/>
    </source>
</evidence>
<dbReference type="PANTHER" id="PTHR10632">
    <property type="entry name" value="SULFIDE:QUINONE OXIDOREDUCTASE"/>
    <property type="match status" value="1"/>
</dbReference>
<organism evidence="9 10">
    <name type="scientific">Acidomonas methanolica NBRC 104435</name>
    <dbReference type="NCBI Taxonomy" id="1231351"/>
    <lineage>
        <taxon>Bacteria</taxon>
        <taxon>Pseudomonadati</taxon>
        <taxon>Pseudomonadota</taxon>
        <taxon>Alphaproteobacteria</taxon>
        <taxon>Acetobacterales</taxon>
        <taxon>Acetobacteraceae</taxon>
        <taxon>Acidomonas</taxon>
    </lineage>
</organism>
<evidence type="ECO:0000313" key="9">
    <source>
        <dbReference type="EMBL" id="GAJ30269.1"/>
    </source>
</evidence>
<dbReference type="AlphaFoldDB" id="A0A023D846"/>
<evidence type="ECO:0000256" key="2">
    <source>
        <dbReference type="ARBA" id="ARBA00022630"/>
    </source>
</evidence>
<keyword evidence="2" id="KW-0285">Flavoprotein</keyword>
<comment type="cofactor">
    <cofactor evidence="1">
        <name>FAD</name>
        <dbReference type="ChEBI" id="CHEBI:57692"/>
    </cofactor>
</comment>
<evidence type="ECO:0000256" key="6">
    <source>
        <dbReference type="ARBA" id="ARBA00023002"/>
    </source>
</evidence>
<dbReference type="InterPro" id="IPR029021">
    <property type="entry name" value="Prot-tyrosine_phosphatase-like"/>
</dbReference>
<dbReference type="PRINTS" id="PR00411">
    <property type="entry name" value="PNDRDTASEI"/>
</dbReference>
<evidence type="ECO:0000313" key="10">
    <source>
        <dbReference type="Proteomes" id="UP000019760"/>
    </source>
</evidence>
<gene>
    <name evidence="9" type="ORF">Amme_114_026</name>
</gene>
<evidence type="ECO:0000259" key="8">
    <source>
        <dbReference type="Pfam" id="PF07992"/>
    </source>
</evidence>
<keyword evidence="10" id="KW-1185">Reference proteome</keyword>
<reference evidence="9 10" key="2">
    <citation type="journal article" date="2014" name="FEMS Microbiol. Lett.">
        <title>Draft genomic DNA sequence of the facultatively methylotrophic bacterium Acidomonas methanolica type strain MB58.</title>
        <authorList>
            <person name="Higashiura N."/>
            <person name="Hadano H."/>
            <person name="Hirakawa H."/>
            <person name="Matsutani M."/>
            <person name="Takabe S."/>
            <person name="Matsushita K."/>
            <person name="Azuma Y."/>
        </authorList>
    </citation>
    <scope>NUCLEOTIDE SEQUENCE [LARGE SCALE GENOMIC DNA]</scope>
    <source>
        <strain evidence="9 10">MB58</strain>
    </source>
</reference>
<dbReference type="GO" id="GO:0048038">
    <property type="term" value="F:quinone binding"/>
    <property type="evidence" value="ECO:0007669"/>
    <property type="project" value="UniProtKB-KW"/>
</dbReference>
<dbReference type="InterPro" id="IPR005939">
    <property type="entry name" value="BLH_phosphatase-like"/>
</dbReference>
<dbReference type="Proteomes" id="UP000019760">
    <property type="component" value="Unassembled WGS sequence"/>
</dbReference>
<dbReference type="InterPro" id="IPR015904">
    <property type="entry name" value="Sulphide_quinone_reductase"/>
</dbReference>
<dbReference type="Gene3D" id="3.50.50.60">
    <property type="entry name" value="FAD/NAD(P)-binding domain"/>
    <property type="match status" value="2"/>
</dbReference>
<comment type="caution">
    <text evidence="9">The sequence shown here is derived from an EMBL/GenBank/DDBJ whole genome shotgun (WGS) entry which is preliminary data.</text>
</comment>
<feature type="domain" description="FAD/NAD(P)-binding" evidence="8">
    <location>
        <begin position="121"/>
        <end position="240"/>
    </location>
</feature>
<keyword evidence="4" id="KW-0274">FAD</keyword>
<accession>A0A023D846</accession>
<dbReference type="Pfam" id="PF04273">
    <property type="entry name" value="BLH_phosphatase"/>
    <property type="match status" value="1"/>
</dbReference>
<sequence length="537" mass="58320">MKLRSINDHYAVSPQITVADLPAVKDAGFAGIICFRPDGEDPDQPTAAEIGVAAETLGLQFVHVPVRSGGEPDAYALRATRRALEDMPGKVLGYCKGGGRAERAYMLAATTPAEAPAVRHFDVVIVGGGAGGIAAAASLLKRRPGTTIGIVEPSLEHYYQPGWTLVGAGVFTPEQTRRSELKIMPAGANWLRNAAKTFHPDTHSVTLDDDTSVTYSVLVVALGIKLDWDGIEGLADTLGRNGVTSNYRYDLAPYTWELVRSLRSGTALFTQPPMPIKCAGAPQKAAYLSCSEWERRGVKHAIDVAFDTATPALFGVADYVPPLMDYIRKYDIALHLRSKLVRVDGERRIATFERTTGAGPESRTETVERSFDMLHVVPPQTAPDVLRESPLAGADGFLSVDPATLRHTAYEDVYGLGDCIGASNAKTAAAVRKQAPVVAHNVVRRLREKAGFAVKEPVALYSGYGACPLTVEKGKIVLAEFGYGGKLMPTLPEWILKGTTPTRLAWFLKEKVMPLLYWYGMFRGHEILVKPDFRQED</sequence>
<dbReference type="SUPFAM" id="SSF51905">
    <property type="entry name" value="FAD/NAD(P)-binding domain"/>
    <property type="match status" value="1"/>
</dbReference>
<dbReference type="GO" id="GO:0070221">
    <property type="term" value="P:sulfide oxidation, using sulfide:quinone oxidoreductase"/>
    <property type="evidence" value="ECO:0007669"/>
    <property type="project" value="TreeGrafter"/>
</dbReference>
<keyword evidence="5" id="KW-0809">Transit peptide</keyword>
<reference evidence="10" key="1">
    <citation type="journal article" date="2014" name="FEMS Microbiol. Lett.">
        <title>Draft Genomic DNA Sequence of the Facultatively Methylotrophic Bacterium Acidomonas methanolica type strain MB58.</title>
        <authorList>
            <person name="Higashiura N."/>
            <person name="Hadano H."/>
            <person name="Hirakawa H."/>
            <person name="Matsutani M."/>
            <person name="Takabe S."/>
            <person name="Matsushita K."/>
            <person name="Azuma Y."/>
        </authorList>
    </citation>
    <scope>NUCLEOTIDE SEQUENCE [LARGE SCALE GENOMIC DNA]</scope>
    <source>
        <strain evidence="10">MB58</strain>
    </source>
</reference>
<dbReference type="RefSeq" id="WP_042061111.1">
    <property type="nucleotide sequence ID" value="NZ_BAND01000113.1"/>
</dbReference>
<dbReference type="OrthoDB" id="9805710at2"/>
<protein>
    <submittedName>
        <fullName evidence="9">Oxidoreductase</fullName>
    </submittedName>
</protein>
<evidence type="ECO:0000256" key="3">
    <source>
        <dbReference type="ARBA" id="ARBA00022719"/>
    </source>
</evidence>
<dbReference type="GO" id="GO:0070224">
    <property type="term" value="F:sulfide:quinone oxidoreductase activity"/>
    <property type="evidence" value="ECO:0007669"/>
    <property type="project" value="TreeGrafter"/>
</dbReference>
<dbReference type="PANTHER" id="PTHR10632:SF2">
    <property type="entry name" value="SULFIDE:QUINONE OXIDOREDUCTASE, MITOCHONDRIAL"/>
    <property type="match status" value="1"/>
</dbReference>
<dbReference type="Pfam" id="PF07992">
    <property type="entry name" value="Pyr_redox_2"/>
    <property type="match status" value="1"/>
</dbReference>
<dbReference type="Gene3D" id="3.90.190.10">
    <property type="entry name" value="Protein tyrosine phosphatase superfamily"/>
    <property type="match status" value="1"/>
</dbReference>
<evidence type="ECO:0000256" key="5">
    <source>
        <dbReference type="ARBA" id="ARBA00022946"/>
    </source>
</evidence>
<dbReference type="FunFam" id="3.50.50.60:FF:000034">
    <property type="entry name" value="sulfide:quinone oxidoreductase, mitochondrial"/>
    <property type="match status" value="1"/>
</dbReference>